<protein>
    <submittedName>
        <fullName evidence="1">Uncharacterized protein</fullName>
    </submittedName>
</protein>
<reference evidence="1" key="1">
    <citation type="journal article" date="2021" name="New Phytol.">
        <title>Evolutionary innovations through gain and loss of genes in the ectomycorrhizal Boletales.</title>
        <authorList>
            <person name="Wu G."/>
            <person name="Miyauchi S."/>
            <person name="Morin E."/>
            <person name="Kuo A."/>
            <person name="Drula E."/>
            <person name="Varga T."/>
            <person name="Kohler A."/>
            <person name="Feng B."/>
            <person name="Cao Y."/>
            <person name="Lipzen A."/>
            <person name="Daum C."/>
            <person name="Hundley H."/>
            <person name="Pangilinan J."/>
            <person name="Johnson J."/>
            <person name="Barry K."/>
            <person name="LaButti K."/>
            <person name="Ng V."/>
            <person name="Ahrendt S."/>
            <person name="Min B."/>
            <person name="Choi I.G."/>
            <person name="Park H."/>
            <person name="Plett J.M."/>
            <person name="Magnuson J."/>
            <person name="Spatafora J.W."/>
            <person name="Nagy L.G."/>
            <person name="Henrissat B."/>
            <person name="Grigoriev I.V."/>
            <person name="Yang Z.L."/>
            <person name="Xu J."/>
            <person name="Martin F.M."/>
        </authorList>
    </citation>
    <scope>NUCLEOTIDE SEQUENCE</scope>
    <source>
        <strain evidence="1">KUC20120723A-06</strain>
    </source>
</reference>
<dbReference type="EMBL" id="MU266334">
    <property type="protein sequence ID" value="KAH7930126.1"/>
    <property type="molecule type" value="Genomic_DNA"/>
</dbReference>
<sequence length="187" mass="20738">MPDFIATDSRANKRGLPTDDTDASQNRKRQAGQATEPEEGEIPNAATIRPQLPKFTRIQSNAKGTTTLADGTVITATPQCGFPSPQLSESVWRNVSNNNAESWKRKTGPKAWVRLYRGTYEVNAQATVRTISDIVAKFLEKNEAESEDILVSPPTAFFDHEKKYQPPYHFLLSGVTSSDISVLIEQK</sequence>
<evidence type="ECO:0000313" key="1">
    <source>
        <dbReference type="EMBL" id="KAH7930126.1"/>
    </source>
</evidence>
<proteinExistence type="predicted"/>
<feature type="non-terminal residue" evidence="1">
    <location>
        <position position="187"/>
    </location>
</feature>
<gene>
    <name evidence="1" type="ORF">BV22DRAFT_1043336</name>
</gene>
<organism evidence="1 2">
    <name type="scientific">Leucogyrophana mollusca</name>
    <dbReference type="NCBI Taxonomy" id="85980"/>
    <lineage>
        <taxon>Eukaryota</taxon>
        <taxon>Fungi</taxon>
        <taxon>Dikarya</taxon>
        <taxon>Basidiomycota</taxon>
        <taxon>Agaricomycotina</taxon>
        <taxon>Agaricomycetes</taxon>
        <taxon>Agaricomycetidae</taxon>
        <taxon>Boletales</taxon>
        <taxon>Boletales incertae sedis</taxon>
        <taxon>Leucogyrophana</taxon>
    </lineage>
</organism>
<evidence type="ECO:0000313" key="2">
    <source>
        <dbReference type="Proteomes" id="UP000790709"/>
    </source>
</evidence>
<name>A0ACB8BVZ2_9AGAM</name>
<accession>A0ACB8BVZ2</accession>
<keyword evidence="2" id="KW-1185">Reference proteome</keyword>
<comment type="caution">
    <text evidence="1">The sequence shown here is derived from an EMBL/GenBank/DDBJ whole genome shotgun (WGS) entry which is preliminary data.</text>
</comment>
<dbReference type="Proteomes" id="UP000790709">
    <property type="component" value="Unassembled WGS sequence"/>
</dbReference>